<gene>
    <name evidence="2" type="ORF">ROSINTL182_05808</name>
</gene>
<name>C7G7E2_9FIRM</name>
<dbReference type="Proteomes" id="UP000004828">
    <property type="component" value="Unassembled WGS sequence"/>
</dbReference>
<comment type="caution">
    <text evidence="2">The sequence shown here is derived from an EMBL/GenBank/DDBJ whole genome shotgun (WGS) entry which is preliminary data.</text>
</comment>
<feature type="transmembrane region" description="Helical" evidence="1">
    <location>
        <begin position="20"/>
        <end position="43"/>
    </location>
</feature>
<proteinExistence type="predicted"/>
<sequence>MYMDFSIYIFETSLPLFYHIIQISSIILLLLQGFRFNFFIYAFL</sequence>
<keyword evidence="1" id="KW-0472">Membrane</keyword>
<organism evidence="2 3">
    <name type="scientific">Roseburia intestinalis L1-82</name>
    <dbReference type="NCBI Taxonomy" id="536231"/>
    <lineage>
        <taxon>Bacteria</taxon>
        <taxon>Bacillati</taxon>
        <taxon>Bacillota</taxon>
        <taxon>Clostridia</taxon>
        <taxon>Lachnospirales</taxon>
        <taxon>Lachnospiraceae</taxon>
        <taxon>Roseburia</taxon>
    </lineage>
</organism>
<evidence type="ECO:0000313" key="3">
    <source>
        <dbReference type="Proteomes" id="UP000004828"/>
    </source>
</evidence>
<dbReference type="EMBL" id="ABYJ02000039">
    <property type="protein sequence ID" value="EEV02345.1"/>
    <property type="molecule type" value="Genomic_DNA"/>
</dbReference>
<evidence type="ECO:0000313" key="2">
    <source>
        <dbReference type="EMBL" id="EEV02345.1"/>
    </source>
</evidence>
<dbReference type="AlphaFoldDB" id="C7G7E2"/>
<protein>
    <submittedName>
        <fullName evidence="2">Uncharacterized protein</fullName>
    </submittedName>
</protein>
<keyword evidence="1" id="KW-0812">Transmembrane</keyword>
<accession>C7G7E2</accession>
<dbReference type="HOGENOM" id="CLU_3221530_0_0_9"/>
<evidence type="ECO:0000256" key="1">
    <source>
        <dbReference type="SAM" id="Phobius"/>
    </source>
</evidence>
<keyword evidence="1" id="KW-1133">Transmembrane helix</keyword>
<reference evidence="2 3" key="1">
    <citation type="submission" date="2009-08" db="EMBL/GenBank/DDBJ databases">
        <authorList>
            <person name="Weinstock G."/>
            <person name="Sodergren E."/>
            <person name="Clifton S."/>
            <person name="Fulton L."/>
            <person name="Fulton B."/>
            <person name="Courtney L."/>
            <person name="Fronick C."/>
            <person name="Harrison M."/>
            <person name="Strong C."/>
            <person name="Farmer C."/>
            <person name="Delahaunty K."/>
            <person name="Markovic C."/>
            <person name="Hall O."/>
            <person name="Minx P."/>
            <person name="Tomlinson C."/>
            <person name="Mitreva M."/>
            <person name="Nelson J."/>
            <person name="Hou S."/>
            <person name="Wollam A."/>
            <person name="Pepin K.H."/>
            <person name="Johnson M."/>
            <person name="Bhonagiri V."/>
            <person name="Nash W.E."/>
            <person name="Warren W."/>
            <person name="Chinwalla A."/>
            <person name="Mardis E.R."/>
            <person name="Wilson R.K."/>
        </authorList>
    </citation>
    <scope>NUCLEOTIDE SEQUENCE [LARGE SCALE GENOMIC DNA]</scope>
    <source>
        <strain evidence="2 3">L1-82</strain>
    </source>
</reference>